<name>A0A1T4LB72_9FIRM</name>
<dbReference type="PANTHER" id="PTHR43479">
    <property type="entry name" value="ACREF/ENVCD OPERON REPRESSOR-RELATED"/>
    <property type="match status" value="1"/>
</dbReference>
<organism evidence="4 5">
    <name type="scientific">Eubacterium ruminantium</name>
    <dbReference type="NCBI Taxonomy" id="42322"/>
    <lineage>
        <taxon>Bacteria</taxon>
        <taxon>Bacillati</taxon>
        <taxon>Bacillota</taxon>
        <taxon>Clostridia</taxon>
        <taxon>Eubacteriales</taxon>
        <taxon>Eubacteriaceae</taxon>
        <taxon>Eubacterium</taxon>
    </lineage>
</organism>
<gene>
    <name evidence="4" type="ORF">SAMN02745110_00768</name>
</gene>
<dbReference type="OrthoDB" id="9810250at2"/>
<dbReference type="InterPro" id="IPR050624">
    <property type="entry name" value="HTH-type_Tx_Regulator"/>
</dbReference>
<dbReference type="Pfam" id="PF14278">
    <property type="entry name" value="TetR_C_8"/>
    <property type="match status" value="1"/>
</dbReference>
<evidence type="ECO:0000256" key="1">
    <source>
        <dbReference type="ARBA" id="ARBA00023125"/>
    </source>
</evidence>
<evidence type="ECO:0000256" key="2">
    <source>
        <dbReference type="PROSITE-ProRule" id="PRU00335"/>
    </source>
</evidence>
<evidence type="ECO:0000313" key="4">
    <source>
        <dbReference type="EMBL" id="SJZ51853.1"/>
    </source>
</evidence>
<dbReference type="Gene3D" id="1.10.357.10">
    <property type="entry name" value="Tetracycline Repressor, domain 2"/>
    <property type="match status" value="1"/>
</dbReference>
<evidence type="ECO:0000259" key="3">
    <source>
        <dbReference type="PROSITE" id="PS50977"/>
    </source>
</evidence>
<accession>A0A1T4LB72</accession>
<reference evidence="4 5" key="1">
    <citation type="submission" date="2017-02" db="EMBL/GenBank/DDBJ databases">
        <authorList>
            <person name="Peterson S.W."/>
        </authorList>
    </citation>
    <scope>NUCLEOTIDE SEQUENCE [LARGE SCALE GENOMIC DNA]</scope>
    <source>
        <strain evidence="4 5">ATCC 17233</strain>
    </source>
</reference>
<dbReference type="PANTHER" id="PTHR43479:SF7">
    <property type="entry name" value="TETR-FAMILY TRANSCRIPTIONAL REGULATOR"/>
    <property type="match status" value="1"/>
</dbReference>
<dbReference type="InterPro" id="IPR012738">
    <property type="entry name" value="Tscrpt_reg_DhaS"/>
</dbReference>
<dbReference type="RefSeq" id="WP_078786550.1">
    <property type="nucleotide sequence ID" value="NZ_FMTO01000005.1"/>
</dbReference>
<keyword evidence="5" id="KW-1185">Reference proteome</keyword>
<feature type="DNA-binding region" description="H-T-H motif" evidence="2">
    <location>
        <begin position="28"/>
        <end position="47"/>
    </location>
</feature>
<dbReference type="EMBL" id="FUXA01000005">
    <property type="protein sequence ID" value="SJZ51853.1"/>
    <property type="molecule type" value="Genomic_DNA"/>
</dbReference>
<protein>
    <submittedName>
        <fullName evidence="4">Transcriptional regulator, TetR family</fullName>
    </submittedName>
</protein>
<proteinExistence type="predicted"/>
<feature type="domain" description="HTH tetR-type" evidence="3">
    <location>
        <begin position="5"/>
        <end position="65"/>
    </location>
</feature>
<dbReference type="SUPFAM" id="SSF46689">
    <property type="entry name" value="Homeodomain-like"/>
    <property type="match status" value="1"/>
</dbReference>
<dbReference type="GO" id="GO:0003677">
    <property type="term" value="F:DNA binding"/>
    <property type="evidence" value="ECO:0007669"/>
    <property type="project" value="UniProtKB-UniRule"/>
</dbReference>
<dbReference type="Proteomes" id="UP000189857">
    <property type="component" value="Unassembled WGS sequence"/>
</dbReference>
<dbReference type="InterPro" id="IPR009057">
    <property type="entry name" value="Homeodomain-like_sf"/>
</dbReference>
<dbReference type="InterPro" id="IPR001647">
    <property type="entry name" value="HTH_TetR"/>
</dbReference>
<dbReference type="NCBIfam" id="TIGR02366">
    <property type="entry name" value="DHAK_reg"/>
    <property type="match status" value="1"/>
</dbReference>
<keyword evidence="1 2" id="KW-0238">DNA-binding</keyword>
<evidence type="ECO:0000313" key="5">
    <source>
        <dbReference type="Proteomes" id="UP000189857"/>
    </source>
</evidence>
<dbReference type="PROSITE" id="PS50977">
    <property type="entry name" value="HTH_TETR_2"/>
    <property type="match status" value="1"/>
</dbReference>
<dbReference type="AlphaFoldDB" id="A0A1T4LB72"/>
<sequence>MAESILTKQAIAGSLKELCSVKAFDKISIGELTKKCGINRQTFYYHFTDKYALLNWIYASDLLEPHMKDLNFNNWDERLRSLMEVMYKDKLFYINTIKHAGSYIIQYMLNDTEMIITKAIDTIDQNSIVCNTERHFLSRFLSYGICGILTEWVTEGMQTDPKEMSAYMLKMLKHCENAAYDFKTGKLDI</sequence>
<dbReference type="InterPro" id="IPR039532">
    <property type="entry name" value="TetR_C_Firmicutes"/>
</dbReference>
<dbReference type="Pfam" id="PF00440">
    <property type="entry name" value="TetR_N"/>
    <property type="match status" value="1"/>
</dbReference>